<organism evidence="2 3">
    <name type="scientific">Leucocoprinus birnbaumii</name>
    <dbReference type="NCBI Taxonomy" id="56174"/>
    <lineage>
        <taxon>Eukaryota</taxon>
        <taxon>Fungi</taxon>
        <taxon>Dikarya</taxon>
        <taxon>Basidiomycota</taxon>
        <taxon>Agaricomycotina</taxon>
        <taxon>Agaricomycetes</taxon>
        <taxon>Agaricomycetidae</taxon>
        <taxon>Agaricales</taxon>
        <taxon>Agaricineae</taxon>
        <taxon>Agaricaceae</taxon>
        <taxon>Leucocoprinus</taxon>
    </lineage>
</organism>
<keyword evidence="3" id="KW-1185">Reference proteome</keyword>
<sequence length="642" mass="73353">MQSQTLASQQCLAMPELVGEILHQVAPGARDFEFISGEATATLAILARTAKLFHEEALTILWQSIRGLKPFLALLPSGVWEPENAAPIDLHRCFEYTCRVKRLNITSTKEWKTLDRKEVKLYDSDKIAERIFSKLPANQSCLFPELVDVRLPVDFFGAGAFRGRLFLGNKVTKLEIYPEESCSIEVGDRSMLWWDNMLNLVRPMAKNLIKLNLKLIMKYKPVDELLSLYRQSPKLQHLHSLPILINKKTFDHLSRLPGLKHVAFPFETGTAESIIRAQDRAPDAPIFSSLRFAHFEIDQIGPLLRLLKTWAANNLTELHVDRSQWIDTWDLDTFFEALSLTQNRLTLKRISVHERLEDRVDPDLESIKLSHAGFRRLLVFRNVTHFSISAHVPDFINDGFLEEIATAWPQLHAFQFKDNTIRWTSDVSINGMIKFISACEKLDTFSLSINFTSLNDADLDITKLPSFQKITSLGVRMSVPPSSAIRMVAFLHHVFPKISFHKFKYHVRDTVLYRDLEVDADEEYAAMLTIWKDVAEILRQEHSMASIAKMSREELELWGPIINSMAVFFGRQGAQTGGQSAGVEGFSDEDQEIDESGEDEDEEDDDDDEYEDEEEGGEDDEDGFEDEENEDNETESEGEGDY</sequence>
<dbReference type="AlphaFoldDB" id="A0AAD5VJN9"/>
<evidence type="ECO:0000313" key="2">
    <source>
        <dbReference type="EMBL" id="KAJ3553376.1"/>
    </source>
</evidence>
<dbReference type="InterPro" id="IPR032675">
    <property type="entry name" value="LRR_dom_sf"/>
</dbReference>
<evidence type="ECO:0000313" key="3">
    <source>
        <dbReference type="Proteomes" id="UP001213000"/>
    </source>
</evidence>
<evidence type="ECO:0000256" key="1">
    <source>
        <dbReference type="SAM" id="MobiDB-lite"/>
    </source>
</evidence>
<name>A0AAD5VJN9_9AGAR</name>
<accession>A0AAD5VJN9</accession>
<proteinExistence type="predicted"/>
<dbReference type="EMBL" id="JANIEX010001922">
    <property type="protein sequence ID" value="KAJ3553376.1"/>
    <property type="molecule type" value="Genomic_DNA"/>
</dbReference>
<dbReference type="Gene3D" id="3.80.10.10">
    <property type="entry name" value="Ribonuclease Inhibitor"/>
    <property type="match status" value="1"/>
</dbReference>
<feature type="compositionally biased region" description="Acidic residues" evidence="1">
    <location>
        <begin position="586"/>
        <end position="642"/>
    </location>
</feature>
<dbReference type="Proteomes" id="UP001213000">
    <property type="component" value="Unassembled WGS sequence"/>
</dbReference>
<feature type="region of interest" description="Disordered" evidence="1">
    <location>
        <begin position="576"/>
        <end position="642"/>
    </location>
</feature>
<protein>
    <recommendedName>
        <fullName evidence="4">F-box domain-containing protein</fullName>
    </recommendedName>
</protein>
<comment type="caution">
    <text evidence="2">The sequence shown here is derived from an EMBL/GenBank/DDBJ whole genome shotgun (WGS) entry which is preliminary data.</text>
</comment>
<evidence type="ECO:0008006" key="4">
    <source>
        <dbReference type="Google" id="ProtNLM"/>
    </source>
</evidence>
<reference evidence="2" key="1">
    <citation type="submission" date="2022-07" db="EMBL/GenBank/DDBJ databases">
        <title>Genome Sequence of Leucocoprinus birnbaumii.</title>
        <authorList>
            <person name="Buettner E."/>
        </authorList>
    </citation>
    <scope>NUCLEOTIDE SEQUENCE</scope>
    <source>
        <strain evidence="2">VT141</strain>
    </source>
</reference>
<gene>
    <name evidence="2" type="ORF">NP233_g12660</name>
</gene>